<keyword evidence="3" id="KW-1185">Reference proteome</keyword>
<name>A0ABT4D9A0_9CLOT</name>
<dbReference type="CDD" id="cd02696">
    <property type="entry name" value="MurNAc-LAA"/>
    <property type="match status" value="1"/>
</dbReference>
<sequence>MIIGIDMGHPLRGGGTGAVGIRKETDCNREVGKKVIAKLQAAGHTVINCTTDYAETQAQGLKDRIKLANAQHLDLFVSIHFNSGGGHGTEVFTWSGKEFKEAKEVLNSICSLGYRNRGIKNGSNLCVIRHSKAKAMLIECSFIDSSEDMNRYNSEDLASAIAKGIVGQALSTSTIKATKPNSKDKYTVDYCLEFQKWYNNITQTKAPLREDNIYGSATEKALQTIANIIREF</sequence>
<comment type="caution">
    <text evidence="2">The sequence shown here is derived from an EMBL/GenBank/DDBJ whole genome shotgun (WGS) entry which is preliminary data.</text>
</comment>
<dbReference type="InterPro" id="IPR002508">
    <property type="entry name" value="MurNAc-LAA_cat"/>
</dbReference>
<proteinExistence type="predicted"/>
<dbReference type="SMART" id="SM00646">
    <property type="entry name" value="Ami_3"/>
    <property type="match status" value="1"/>
</dbReference>
<feature type="domain" description="MurNAc-LAA" evidence="1">
    <location>
        <begin position="65"/>
        <end position="166"/>
    </location>
</feature>
<dbReference type="PANTHER" id="PTHR30032:SF1">
    <property type="entry name" value="N-ACETYLMURAMOYL-L-ALANINE AMIDASE LYTC"/>
    <property type="match status" value="1"/>
</dbReference>
<accession>A0ABT4D9A0</accession>
<evidence type="ECO:0000313" key="3">
    <source>
        <dbReference type="Proteomes" id="UP001144612"/>
    </source>
</evidence>
<dbReference type="InterPro" id="IPR051922">
    <property type="entry name" value="Bact_Sporulation_Assoc"/>
</dbReference>
<reference evidence="2" key="1">
    <citation type="submission" date="2022-12" db="EMBL/GenBank/DDBJ databases">
        <title>Clostridium sp. nov., isolated from industrial wastewater.</title>
        <authorList>
            <person name="Jiayan W."/>
        </authorList>
    </citation>
    <scope>NUCLEOTIDE SEQUENCE</scope>
    <source>
        <strain evidence="2">ZC22-4</strain>
    </source>
</reference>
<gene>
    <name evidence="2" type="ORF">OW729_09770</name>
</gene>
<dbReference type="Proteomes" id="UP001144612">
    <property type="component" value="Unassembled WGS sequence"/>
</dbReference>
<dbReference type="EMBL" id="JAPQFJ010000008">
    <property type="protein sequence ID" value="MCY6958890.1"/>
    <property type="molecule type" value="Genomic_DNA"/>
</dbReference>
<dbReference type="Pfam" id="PF01520">
    <property type="entry name" value="Amidase_3"/>
    <property type="match status" value="1"/>
</dbReference>
<protein>
    <submittedName>
        <fullName evidence="2">N-acetylmuramoyl-L-alanine amidase</fullName>
    </submittedName>
</protein>
<evidence type="ECO:0000259" key="1">
    <source>
        <dbReference type="SMART" id="SM00646"/>
    </source>
</evidence>
<dbReference type="RefSeq" id="WP_268061303.1">
    <property type="nucleotide sequence ID" value="NZ_JAPQFJ010000008.1"/>
</dbReference>
<dbReference type="SUPFAM" id="SSF53187">
    <property type="entry name" value="Zn-dependent exopeptidases"/>
    <property type="match status" value="1"/>
</dbReference>
<evidence type="ECO:0000313" key="2">
    <source>
        <dbReference type="EMBL" id="MCY6958890.1"/>
    </source>
</evidence>
<dbReference type="Gene3D" id="3.40.630.40">
    <property type="entry name" value="Zn-dependent exopeptidases"/>
    <property type="match status" value="1"/>
</dbReference>
<organism evidence="2 3">
    <name type="scientific">Clostridium brassicae</name>
    <dbReference type="NCBI Taxonomy" id="2999072"/>
    <lineage>
        <taxon>Bacteria</taxon>
        <taxon>Bacillati</taxon>
        <taxon>Bacillota</taxon>
        <taxon>Clostridia</taxon>
        <taxon>Eubacteriales</taxon>
        <taxon>Clostridiaceae</taxon>
        <taxon>Clostridium</taxon>
    </lineage>
</organism>
<dbReference type="PANTHER" id="PTHR30032">
    <property type="entry name" value="N-ACETYLMURAMOYL-L-ALANINE AMIDASE-RELATED"/>
    <property type="match status" value="1"/>
</dbReference>